<dbReference type="OrthoDB" id="7947581at2"/>
<proteinExistence type="predicted"/>
<feature type="transmembrane region" description="Helical" evidence="11">
    <location>
        <begin position="225"/>
        <end position="248"/>
    </location>
</feature>
<feature type="transmembrane region" description="Helical" evidence="11">
    <location>
        <begin position="170"/>
        <end position="194"/>
    </location>
</feature>
<feature type="transmembrane region" description="Helical" evidence="11">
    <location>
        <begin position="129"/>
        <end position="149"/>
    </location>
</feature>
<evidence type="ECO:0000256" key="2">
    <source>
        <dbReference type="ARBA" id="ARBA00011262"/>
    </source>
</evidence>
<keyword evidence="13" id="KW-1185">Reference proteome</keyword>
<organism evidence="12 13">
    <name type="scientific">Cohaesibacter celericrescens</name>
    <dbReference type="NCBI Taxonomy" id="2067669"/>
    <lineage>
        <taxon>Bacteria</taxon>
        <taxon>Pseudomonadati</taxon>
        <taxon>Pseudomonadota</taxon>
        <taxon>Alphaproteobacteria</taxon>
        <taxon>Hyphomicrobiales</taxon>
        <taxon>Cohaesibacteraceae</taxon>
    </lineage>
</organism>
<evidence type="ECO:0000256" key="11">
    <source>
        <dbReference type="SAM" id="Phobius"/>
    </source>
</evidence>
<evidence type="ECO:0000256" key="5">
    <source>
        <dbReference type="ARBA" id="ARBA00022519"/>
    </source>
</evidence>
<gene>
    <name evidence="12" type="ORF">C0081_05420</name>
</gene>
<comment type="subcellular location">
    <subcellularLocation>
        <location evidence="1">Cell membrane</location>
        <topology evidence="1">Multi-pass membrane protein</topology>
    </subcellularLocation>
</comment>
<comment type="subunit">
    <text evidence="2">The complex is composed of two ATP-binding proteins (LsrA), two transmembrane proteins (LsrC and LsrD) and a solute-binding protein (LsrB).</text>
</comment>
<evidence type="ECO:0000256" key="8">
    <source>
        <dbReference type="ARBA" id="ARBA00023136"/>
    </source>
</evidence>
<keyword evidence="5" id="KW-0997">Cell inner membrane</keyword>
<evidence type="ECO:0000256" key="3">
    <source>
        <dbReference type="ARBA" id="ARBA00022448"/>
    </source>
</evidence>
<feature type="transmembrane region" description="Helical" evidence="11">
    <location>
        <begin position="260"/>
        <end position="292"/>
    </location>
</feature>
<evidence type="ECO:0000256" key="1">
    <source>
        <dbReference type="ARBA" id="ARBA00004651"/>
    </source>
</evidence>
<evidence type="ECO:0000313" key="13">
    <source>
        <dbReference type="Proteomes" id="UP000234881"/>
    </source>
</evidence>
<keyword evidence="4" id="KW-1003">Cell membrane</keyword>
<evidence type="ECO:0000256" key="6">
    <source>
        <dbReference type="ARBA" id="ARBA00022692"/>
    </source>
</evidence>
<name>A0A2N5XUU8_9HYPH</name>
<dbReference type="PANTHER" id="PTHR32196">
    <property type="entry name" value="ABC TRANSPORTER PERMEASE PROTEIN YPHD-RELATED-RELATED"/>
    <property type="match status" value="1"/>
</dbReference>
<dbReference type="InterPro" id="IPR001851">
    <property type="entry name" value="ABC_transp_permease"/>
</dbReference>
<feature type="transmembrane region" description="Helical" evidence="11">
    <location>
        <begin position="16"/>
        <end position="38"/>
    </location>
</feature>
<protein>
    <recommendedName>
        <fullName evidence="10">Autoinducer 2 import system permease protein LsrC</fullName>
    </recommendedName>
</protein>
<feature type="transmembrane region" description="Helical" evidence="11">
    <location>
        <begin position="50"/>
        <end position="69"/>
    </location>
</feature>
<dbReference type="Proteomes" id="UP000234881">
    <property type="component" value="Unassembled WGS sequence"/>
</dbReference>
<keyword evidence="6 11" id="KW-0812">Transmembrane</keyword>
<dbReference type="RefSeq" id="WP_101532788.1">
    <property type="nucleotide sequence ID" value="NZ_PKUQ01000009.1"/>
</dbReference>
<dbReference type="Pfam" id="PF02653">
    <property type="entry name" value="BPD_transp_2"/>
    <property type="match status" value="1"/>
</dbReference>
<accession>A0A2N5XUU8</accession>
<evidence type="ECO:0000256" key="4">
    <source>
        <dbReference type="ARBA" id="ARBA00022475"/>
    </source>
</evidence>
<evidence type="ECO:0000256" key="7">
    <source>
        <dbReference type="ARBA" id="ARBA00022989"/>
    </source>
</evidence>
<comment type="caution">
    <text evidence="12">The sequence shown here is derived from an EMBL/GenBank/DDBJ whole genome shotgun (WGS) entry which is preliminary data.</text>
</comment>
<evidence type="ECO:0000256" key="10">
    <source>
        <dbReference type="ARBA" id="ARBA00039382"/>
    </source>
</evidence>
<feature type="transmembrane region" description="Helical" evidence="11">
    <location>
        <begin position="104"/>
        <end position="123"/>
    </location>
</feature>
<keyword evidence="3" id="KW-0813">Transport</keyword>
<dbReference type="GO" id="GO:0022857">
    <property type="term" value="F:transmembrane transporter activity"/>
    <property type="evidence" value="ECO:0007669"/>
    <property type="project" value="InterPro"/>
</dbReference>
<feature type="transmembrane region" description="Helical" evidence="11">
    <location>
        <begin position="75"/>
        <end position="92"/>
    </location>
</feature>
<reference evidence="12 13" key="1">
    <citation type="submission" date="2018-01" db="EMBL/GenBank/DDBJ databases">
        <title>The draft genome sequence of Cohaesibacter sp. H1304.</title>
        <authorList>
            <person name="Wang N.-N."/>
            <person name="Du Z.-J."/>
        </authorList>
    </citation>
    <scope>NUCLEOTIDE SEQUENCE [LARGE SCALE GENOMIC DNA]</scope>
    <source>
        <strain evidence="12 13">H1304</strain>
    </source>
</reference>
<dbReference type="CDD" id="cd06579">
    <property type="entry name" value="TM_PBP1_transp_AraH_like"/>
    <property type="match status" value="1"/>
</dbReference>
<dbReference type="GO" id="GO:0005886">
    <property type="term" value="C:plasma membrane"/>
    <property type="evidence" value="ECO:0007669"/>
    <property type="project" value="UniProtKB-SubCell"/>
</dbReference>
<comment type="function">
    <text evidence="9">Part of the ABC transporter complex LsrABCD involved in autoinducer 2 (AI-2) import. Probably responsible for the translocation of the substrate across the membrane.</text>
</comment>
<keyword evidence="8 11" id="KW-0472">Membrane</keyword>
<keyword evidence="7 11" id="KW-1133">Transmembrane helix</keyword>
<sequence>MRTIASQMQGLPLRKLILSFNIALVVFICLYGVICIIQPNYANLNLFMNFLRRAAPLAILASGQVFVIISGGFDLSMGAVVTLVVVAASIFINGDPGSTWSGIALLYAMGIAIGVTNGLVVSYLKVPSIIATLGMKLLVTGLALMWSGGSPRGDLPDNFRNLGRFVWRDAPLIGTLSIAVVIAVVFAGLAWFFLHRTAFGKRLIAMGDNPRTAELAGTPVKRTRVLAFLVSSLAAVTAGIVIGGFAGVSVNAGNGLELQAIAACVIGGAILLGGGGTLVGAVFGALSLYALFTLLNLLGMPQAMRDTVQGLILIAAVAASVLRAKKLG</sequence>
<dbReference type="PANTHER" id="PTHR32196:SF29">
    <property type="entry name" value="AUTOINDUCER 2 IMPORT SYSTEM PERMEASE PROTEIN LSRC"/>
    <property type="match status" value="1"/>
</dbReference>
<evidence type="ECO:0000313" key="12">
    <source>
        <dbReference type="EMBL" id="PLW78292.1"/>
    </source>
</evidence>
<dbReference type="EMBL" id="PKUQ01000009">
    <property type="protein sequence ID" value="PLW78292.1"/>
    <property type="molecule type" value="Genomic_DNA"/>
</dbReference>
<evidence type="ECO:0000256" key="9">
    <source>
        <dbReference type="ARBA" id="ARBA00025439"/>
    </source>
</evidence>
<dbReference type="AlphaFoldDB" id="A0A2N5XUU8"/>